<dbReference type="InterPro" id="IPR058792">
    <property type="entry name" value="Beta-barrel_RND_2"/>
</dbReference>
<dbReference type="InterPro" id="IPR058647">
    <property type="entry name" value="BSH_CzcB-like"/>
</dbReference>
<keyword evidence="3" id="KW-0472">Membrane</keyword>
<gene>
    <name evidence="6" type="ORF">FJU08_14535</name>
</gene>
<reference evidence="6 7" key="1">
    <citation type="submission" date="2019-06" db="EMBL/GenBank/DDBJ databases">
        <authorList>
            <person name="Li M."/>
        </authorList>
    </citation>
    <scope>NUCLEOTIDE SEQUENCE [LARGE SCALE GENOMIC DNA]</scope>
    <source>
        <strain evidence="6 7">BGMRC2036</strain>
    </source>
</reference>
<proteinExistence type="inferred from homology"/>
<dbReference type="Gene3D" id="2.40.50.100">
    <property type="match status" value="1"/>
</dbReference>
<evidence type="ECO:0000256" key="1">
    <source>
        <dbReference type="ARBA" id="ARBA00009477"/>
    </source>
</evidence>
<dbReference type="AlphaFoldDB" id="A0A506U3Z8"/>
<keyword evidence="7" id="KW-1185">Reference proteome</keyword>
<protein>
    <submittedName>
        <fullName evidence="6">Efflux RND transporter periplasmic adaptor subunit</fullName>
    </submittedName>
</protein>
<evidence type="ECO:0000313" key="6">
    <source>
        <dbReference type="EMBL" id="TPW29072.1"/>
    </source>
</evidence>
<dbReference type="EMBL" id="VHLG01000010">
    <property type="protein sequence ID" value="TPW29072.1"/>
    <property type="molecule type" value="Genomic_DNA"/>
</dbReference>
<dbReference type="Pfam" id="PF25973">
    <property type="entry name" value="BSH_CzcB"/>
    <property type="match status" value="1"/>
</dbReference>
<name>A0A506U3Z8_9HYPH</name>
<dbReference type="SUPFAM" id="SSF111369">
    <property type="entry name" value="HlyD-like secretion proteins"/>
    <property type="match status" value="1"/>
</dbReference>
<evidence type="ECO:0000256" key="3">
    <source>
        <dbReference type="SAM" id="Phobius"/>
    </source>
</evidence>
<evidence type="ECO:0000256" key="2">
    <source>
        <dbReference type="SAM" id="MobiDB-lite"/>
    </source>
</evidence>
<sequence>MNTLNEQDRKLAETLRSLSLEPPPQAPPQRRKHLWWLTAIPLFALIAAGAMVEQPDLVDHIRLALTSQQPSTAITHGQENETGPSSSAKNADAATQQRIQPPATGEIAGSGFVVAPRSTVVYSKYEGTVTGISVEVGDRVIAGQILVTIDNATAHLSLEQAEAARVSDVITLRGKKIALEEASASLNRYRLLAKGNVVSAKELEEAEIAWRTAQNVVDQATQAIRQADLAVEKARQHIEALVVRAPFAGTVTQLNAHLGDRVLARADSVRESQSLLTIADTTSMVIDADVAEANLDRLRSGLAGEAVLDGLPDHPFPVELQKIAPVASLEKGTIGLRLSLINPPDGIRPQMAARIRITIPQSKSASGELTP</sequence>
<comment type="caution">
    <text evidence="6">The sequence shown here is derived from an EMBL/GenBank/DDBJ whole genome shotgun (WGS) entry which is preliminary data.</text>
</comment>
<feature type="domain" description="CusB-like beta-barrel" evidence="4">
    <location>
        <begin position="286"/>
        <end position="358"/>
    </location>
</feature>
<feature type="transmembrane region" description="Helical" evidence="3">
    <location>
        <begin position="34"/>
        <end position="52"/>
    </location>
</feature>
<dbReference type="PANTHER" id="PTHR30469">
    <property type="entry name" value="MULTIDRUG RESISTANCE PROTEIN MDTA"/>
    <property type="match status" value="1"/>
</dbReference>
<dbReference type="GO" id="GO:1990281">
    <property type="term" value="C:efflux pump complex"/>
    <property type="evidence" value="ECO:0007669"/>
    <property type="project" value="TreeGrafter"/>
</dbReference>
<evidence type="ECO:0000313" key="7">
    <source>
        <dbReference type="Proteomes" id="UP000318801"/>
    </source>
</evidence>
<dbReference type="GO" id="GO:0015562">
    <property type="term" value="F:efflux transmembrane transporter activity"/>
    <property type="evidence" value="ECO:0007669"/>
    <property type="project" value="TreeGrafter"/>
</dbReference>
<feature type="domain" description="CzcB-like barrel-sandwich hybrid" evidence="5">
    <location>
        <begin position="118"/>
        <end position="267"/>
    </location>
</feature>
<evidence type="ECO:0000259" key="5">
    <source>
        <dbReference type="Pfam" id="PF25973"/>
    </source>
</evidence>
<dbReference type="Gene3D" id="1.10.287.470">
    <property type="entry name" value="Helix hairpin bin"/>
    <property type="match status" value="1"/>
</dbReference>
<dbReference type="Pfam" id="PF25954">
    <property type="entry name" value="Beta-barrel_RND_2"/>
    <property type="match status" value="1"/>
</dbReference>
<dbReference type="Proteomes" id="UP000318801">
    <property type="component" value="Unassembled WGS sequence"/>
</dbReference>
<feature type="region of interest" description="Disordered" evidence="2">
    <location>
        <begin position="71"/>
        <end position="104"/>
    </location>
</feature>
<dbReference type="Gene3D" id="2.40.30.170">
    <property type="match status" value="1"/>
</dbReference>
<dbReference type="PANTHER" id="PTHR30469:SF15">
    <property type="entry name" value="HLYD FAMILY OF SECRETION PROTEINS"/>
    <property type="match status" value="1"/>
</dbReference>
<keyword evidence="3" id="KW-1133">Transmembrane helix</keyword>
<keyword evidence="3" id="KW-0812">Transmembrane</keyword>
<organism evidence="6 7">
    <name type="scientific">Martelella alba</name>
    <dbReference type="NCBI Taxonomy" id="2590451"/>
    <lineage>
        <taxon>Bacteria</taxon>
        <taxon>Pseudomonadati</taxon>
        <taxon>Pseudomonadota</taxon>
        <taxon>Alphaproteobacteria</taxon>
        <taxon>Hyphomicrobiales</taxon>
        <taxon>Aurantimonadaceae</taxon>
        <taxon>Martelella</taxon>
    </lineage>
</organism>
<evidence type="ECO:0000259" key="4">
    <source>
        <dbReference type="Pfam" id="PF25954"/>
    </source>
</evidence>
<accession>A0A506U3Z8</accession>
<dbReference type="OrthoDB" id="9813967at2"/>
<dbReference type="InterPro" id="IPR006143">
    <property type="entry name" value="RND_pump_MFP"/>
</dbReference>
<comment type="similarity">
    <text evidence="1">Belongs to the membrane fusion protein (MFP) (TC 8.A.1) family.</text>
</comment>
<dbReference type="NCBIfam" id="TIGR01730">
    <property type="entry name" value="RND_mfp"/>
    <property type="match status" value="1"/>
</dbReference>
<feature type="compositionally biased region" description="Polar residues" evidence="2">
    <location>
        <begin position="71"/>
        <end position="99"/>
    </location>
</feature>